<dbReference type="VEuPathDB" id="FungiDB:MMYC01_203596"/>
<gene>
    <name evidence="2" type="ORF">MMYC01_203596</name>
</gene>
<organism evidence="2 3">
    <name type="scientific">Madurella mycetomatis</name>
    <dbReference type="NCBI Taxonomy" id="100816"/>
    <lineage>
        <taxon>Eukaryota</taxon>
        <taxon>Fungi</taxon>
        <taxon>Dikarya</taxon>
        <taxon>Ascomycota</taxon>
        <taxon>Pezizomycotina</taxon>
        <taxon>Sordariomycetes</taxon>
        <taxon>Sordariomycetidae</taxon>
        <taxon>Sordariales</taxon>
        <taxon>Sordariales incertae sedis</taxon>
        <taxon>Madurella</taxon>
    </lineage>
</organism>
<evidence type="ECO:0000313" key="2">
    <source>
        <dbReference type="EMBL" id="KXX80224.1"/>
    </source>
</evidence>
<proteinExistence type="predicted"/>
<keyword evidence="3" id="KW-1185">Reference proteome</keyword>
<protein>
    <submittedName>
        <fullName evidence="2">Uncharacterized protein</fullName>
    </submittedName>
</protein>
<dbReference type="EMBL" id="LCTW02000065">
    <property type="protein sequence ID" value="KXX80224.1"/>
    <property type="molecule type" value="Genomic_DNA"/>
</dbReference>
<feature type="compositionally biased region" description="Basic and acidic residues" evidence="1">
    <location>
        <begin position="12"/>
        <end position="41"/>
    </location>
</feature>
<evidence type="ECO:0000256" key="1">
    <source>
        <dbReference type="SAM" id="MobiDB-lite"/>
    </source>
</evidence>
<comment type="caution">
    <text evidence="2">The sequence shown here is derived from an EMBL/GenBank/DDBJ whole genome shotgun (WGS) entry which is preliminary data.</text>
</comment>
<accession>A0A175WB96</accession>
<dbReference type="AlphaFoldDB" id="A0A175WB96"/>
<dbReference type="OrthoDB" id="5127183at2759"/>
<reference evidence="2 3" key="1">
    <citation type="journal article" date="2016" name="Genome Announc.">
        <title>Genome Sequence of Madurella mycetomatis mm55, Isolated from a Human Mycetoma Case in Sudan.</title>
        <authorList>
            <person name="Smit S."/>
            <person name="Derks M.F."/>
            <person name="Bervoets S."/>
            <person name="Fahal A."/>
            <person name="van Leeuwen W."/>
            <person name="van Belkum A."/>
            <person name="van de Sande W.W."/>
        </authorList>
    </citation>
    <scope>NUCLEOTIDE SEQUENCE [LARGE SCALE GENOMIC DNA]</scope>
    <source>
        <strain evidence="3">mm55</strain>
    </source>
</reference>
<name>A0A175WB96_9PEZI</name>
<feature type="non-terminal residue" evidence="2">
    <location>
        <position position="762"/>
    </location>
</feature>
<sequence>MADPSYSYNALIKDDTGMEDSGPERKRQRVDSPGDGREACDKPVPASPLPCARWCEVLSRGNKTREVRWDSTKIKCFLSRGELDDTARIQRLVGGTADTVQLASKFHPLIFNHTIAEPGCELRSLPFFEALTTVDDGGDASRRYATATTDEKRILALGVRDLYLAAMSGSLDEHEKDLLNRLVDIVDESLAVGCAEVDGMTVSFHPSANFKSLRFIEGLDMKLQDQARLPFFAQVLDVPKLYAVFANPAELSFRNFENIVPLDRWLEAQHPSPSAGAVALELADVAEVQPGRDVWTAKLRGTDAGLLKRVSDLDLYVSPPNKAVRGGERFIFHSSILSKALTKAVSESGLFGRLAGGSLSPSDFAFVNYVFRCNRFAPGDAKFAAHRDTPYYDATRAHVSKYTLLLYLSSGRSDEGMLVVDGNCTLRDIEQFTCVVFDQRYEHEGRPFIDSDKIFLRTELVFKDANLARNPQAASLFSEACYMTAESVFDEQLASYAHECFERANSLHWALEAAAAEPPAYRYKQYRGIQFLTNGYDYWFAETNGRVVDCALVAVLDYLNCKIGGRGPFRSLCRSTTIREAITSTAEAFQLLSSRGPTTNGFDDEATTSGFRRLAQDDVTSLLTKTPSKPFFPRPKPSWWHEDDDEEGDVDGGCCPFHAWTTFDAWKSDEVADEYRTCWEFSQKRLFGTPVLLLGQELVINESQVEIAGDKVLFHAGADAAKPARFNFAACWGGGDCGGELYINVDREISAPRLLVPPVVFH</sequence>
<evidence type="ECO:0000313" key="3">
    <source>
        <dbReference type="Proteomes" id="UP000078237"/>
    </source>
</evidence>
<dbReference type="Proteomes" id="UP000078237">
    <property type="component" value="Unassembled WGS sequence"/>
</dbReference>
<feature type="region of interest" description="Disordered" evidence="1">
    <location>
        <begin position="1"/>
        <end position="44"/>
    </location>
</feature>